<keyword evidence="1" id="KW-0677">Repeat</keyword>
<reference evidence="6 7" key="1">
    <citation type="submission" date="2024-05" db="EMBL/GenBank/DDBJ databases">
        <authorList>
            <person name="Wallberg A."/>
        </authorList>
    </citation>
    <scope>NUCLEOTIDE SEQUENCE [LARGE SCALE GENOMIC DNA]</scope>
</reference>
<dbReference type="PROSITE" id="PS50068">
    <property type="entry name" value="LDLRA_2"/>
    <property type="match status" value="1"/>
</dbReference>
<dbReference type="Pfam" id="PF00431">
    <property type="entry name" value="CUB"/>
    <property type="match status" value="1"/>
</dbReference>
<dbReference type="CDD" id="cd00041">
    <property type="entry name" value="CUB"/>
    <property type="match status" value="1"/>
</dbReference>
<evidence type="ECO:0000256" key="4">
    <source>
        <dbReference type="SAM" id="MobiDB-lite"/>
    </source>
</evidence>
<sequence>GDITEEIQDQPTHASNQTLSNFDCGGEYSSSRGIIRHPLIDGNYQDNENCTWIIRASNRITIYFESFDTQLRRDYLYVRDGSSLDSTVIGMFSGFRLPRSTPGPVSTTNTSVNLHFTSDSSTTGTGFELHWKPYESRCGHREFECGNGRCIPNWWLCSGEDYCGDGTDEQDHLLPP</sequence>
<dbReference type="Proteomes" id="UP001497623">
    <property type="component" value="Unassembled WGS sequence"/>
</dbReference>
<feature type="non-terminal residue" evidence="6">
    <location>
        <position position="176"/>
    </location>
</feature>
<feature type="disulfide bond" evidence="3">
    <location>
        <begin position="138"/>
        <end position="150"/>
    </location>
</feature>
<dbReference type="FunFam" id="2.60.120.290:FF:000005">
    <property type="entry name" value="Procollagen C-endopeptidase enhancer 1"/>
    <property type="match status" value="1"/>
</dbReference>
<feature type="domain" description="CUB" evidence="5">
    <location>
        <begin position="24"/>
        <end position="134"/>
    </location>
</feature>
<name>A0AAV2RPU8_MEGNR</name>
<comment type="caution">
    <text evidence="3">Lacks conserved residue(s) required for the propagation of feature annotation.</text>
</comment>
<evidence type="ECO:0000313" key="7">
    <source>
        <dbReference type="Proteomes" id="UP001497623"/>
    </source>
</evidence>
<dbReference type="Pfam" id="PF00057">
    <property type="entry name" value="Ldl_recept_a"/>
    <property type="match status" value="1"/>
</dbReference>
<gene>
    <name evidence="6" type="ORF">MNOR_LOCUS27222</name>
</gene>
<dbReference type="InterPro" id="IPR000859">
    <property type="entry name" value="CUB_dom"/>
</dbReference>
<accession>A0AAV2RPU8</accession>
<evidence type="ECO:0000256" key="2">
    <source>
        <dbReference type="ARBA" id="ARBA00023157"/>
    </source>
</evidence>
<dbReference type="AlphaFoldDB" id="A0AAV2RPU8"/>
<feature type="non-terminal residue" evidence="6">
    <location>
        <position position="1"/>
    </location>
</feature>
<dbReference type="Gene3D" id="4.10.400.10">
    <property type="entry name" value="Low-density Lipoprotein Receptor"/>
    <property type="match status" value="1"/>
</dbReference>
<evidence type="ECO:0000313" key="6">
    <source>
        <dbReference type="EMBL" id="CAL4133569.1"/>
    </source>
</evidence>
<dbReference type="SUPFAM" id="SSF57424">
    <property type="entry name" value="LDL receptor-like module"/>
    <property type="match status" value="1"/>
</dbReference>
<keyword evidence="2 3" id="KW-1015">Disulfide bond</keyword>
<organism evidence="6 7">
    <name type="scientific">Meganyctiphanes norvegica</name>
    <name type="common">Northern krill</name>
    <name type="synonym">Thysanopoda norvegica</name>
    <dbReference type="NCBI Taxonomy" id="48144"/>
    <lineage>
        <taxon>Eukaryota</taxon>
        <taxon>Metazoa</taxon>
        <taxon>Ecdysozoa</taxon>
        <taxon>Arthropoda</taxon>
        <taxon>Crustacea</taxon>
        <taxon>Multicrustacea</taxon>
        <taxon>Malacostraca</taxon>
        <taxon>Eumalacostraca</taxon>
        <taxon>Eucarida</taxon>
        <taxon>Euphausiacea</taxon>
        <taxon>Euphausiidae</taxon>
        <taxon>Meganyctiphanes</taxon>
    </lineage>
</organism>
<dbReference type="InterPro" id="IPR035914">
    <property type="entry name" value="Sperma_CUB_dom_sf"/>
</dbReference>
<dbReference type="InterPro" id="IPR002172">
    <property type="entry name" value="LDrepeatLR_classA_rpt"/>
</dbReference>
<comment type="caution">
    <text evidence="6">The sequence shown here is derived from an EMBL/GenBank/DDBJ whole genome shotgun (WGS) entry which is preliminary data.</text>
</comment>
<protein>
    <recommendedName>
        <fullName evidence="5">CUB domain-containing protein</fullName>
    </recommendedName>
</protein>
<dbReference type="InterPro" id="IPR036055">
    <property type="entry name" value="LDL_receptor-like_sf"/>
</dbReference>
<feature type="disulfide bond" evidence="3">
    <location>
        <begin position="145"/>
        <end position="163"/>
    </location>
</feature>
<dbReference type="CDD" id="cd00112">
    <property type="entry name" value="LDLa"/>
    <property type="match status" value="1"/>
</dbReference>
<dbReference type="SMART" id="SM00042">
    <property type="entry name" value="CUB"/>
    <property type="match status" value="1"/>
</dbReference>
<dbReference type="PROSITE" id="PS01180">
    <property type="entry name" value="CUB"/>
    <property type="match status" value="1"/>
</dbReference>
<dbReference type="PANTHER" id="PTHR24251:SF45">
    <property type="entry name" value="METALLOENDOPEPTIDASE"/>
    <property type="match status" value="1"/>
</dbReference>
<dbReference type="PANTHER" id="PTHR24251">
    <property type="entry name" value="OVOCHYMASE-RELATED"/>
    <property type="match status" value="1"/>
</dbReference>
<evidence type="ECO:0000256" key="3">
    <source>
        <dbReference type="PROSITE-ProRule" id="PRU00124"/>
    </source>
</evidence>
<proteinExistence type="predicted"/>
<keyword evidence="7" id="KW-1185">Reference proteome</keyword>
<evidence type="ECO:0000256" key="1">
    <source>
        <dbReference type="ARBA" id="ARBA00022737"/>
    </source>
</evidence>
<dbReference type="SMART" id="SM00192">
    <property type="entry name" value="LDLa"/>
    <property type="match status" value="1"/>
</dbReference>
<dbReference type="SUPFAM" id="SSF49854">
    <property type="entry name" value="Spermadhesin, CUB domain"/>
    <property type="match status" value="1"/>
</dbReference>
<feature type="compositionally biased region" description="Polar residues" evidence="4">
    <location>
        <begin position="9"/>
        <end position="21"/>
    </location>
</feature>
<dbReference type="Gene3D" id="2.60.120.290">
    <property type="entry name" value="Spermadhesin, CUB domain"/>
    <property type="match status" value="1"/>
</dbReference>
<dbReference type="EMBL" id="CAXKWB010028271">
    <property type="protein sequence ID" value="CAL4133569.1"/>
    <property type="molecule type" value="Genomic_DNA"/>
</dbReference>
<evidence type="ECO:0000259" key="5">
    <source>
        <dbReference type="PROSITE" id="PS01180"/>
    </source>
</evidence>
<feature type="region of interest" description="Disordered" evidence="4">
    <location>
        <begin position="1"/>
        <end position="21"/>
    </location>
</feature>